<evidence type="ECO:0000259" key="10">
    <source>
        <dbReference type="Pfam" id="PF00137"/>
    </source>
</evidence>
<dbReference type="SUPFAM" id="SSF81333">
    <property type="entry name" value="F1F0 ATP synthase subunit C"/>
    <property type="match status" value="2"/>
</dbReference>
<dbReference type="AlphaFoldDB" id="A0A6A5BKM5"/>
<dbReference type="Gene3D" id="1.20.120.610">
    <property type="entry name" value="lithium bound rotor ring of v- atpase"/>
    <property type="match status" value="1"/>
</dbReference>
<dbReference type="CDD" id="cd18178">
    <property type="entry name" value="ATP-synt_Vo_c_ATP6F_rpt2"/>
    <property type="match status" value="1"/>
</dbReference>
<comment type="caution">
    <text evidence="9">Lacks conserved residue(s) required for the propagation of feature annotation.</text>
</comment>
<dbReference type="PRINTS" id="PR00122">
    <property type="entry name" value="VACATPASE"/>
</dbReference>
<feature type="domain" description="V-ATPase proteolipid subunit C-like" evidence="10">
    <location>
        <begin position="73"/>
        <end position="132"/>
    </location>
</feature>
<evidence type="ECO:0000256" key="2">
    <source>
        <dbReference type="ARBA" id="ARBA00007296"/>
    </source>
</evidence>
<dbReference type="GO" id="GO:0046961">
    <property type="term" value="F:proton-transporting ATPase activity, rotational mechanism"/>
    <property type="evidence" value="ECO:0007669"/>
    <property type="project" value="InterPro"/>
</dbReference>
<keyword evidence="8 9" id="KW-0472">Membrane</keyword>
<dbReference type="RefSeq" id="XP_044559317.1">
    <property type="nucleotide sequence ID" value="XM_044710293.1"/>
</dbReference>
<keyword evidence="5" id="KW-0375">Hydrogen ion transport</keyword>
<organism evidence="11 12">
    <name type="scientific">Naegleria fowleri</name>
    <name type="common">Brain eating amoeba</name>
    <dbReference type="NCBI Taxonomy" id="5763"/>
    <lineage>
        <taxon>Eukaryota</taxon>
        <taxon>Discoba</taxon>
        <taxon>Heterolobosea</taxon>
        <taxon>Tetramitia</taxon>
        <taxon>Eutetramitia</taxon>
        <taxon>Vahlkampfiidae</taxon>
        <taxon>Naegleria</taxon>
    </lineage>
</organism>
<keyword evidence="4 9" id="KW-0812">Transmembrane</keyword>
<evidence type="ECO:0000256" key="8">
    <source>
        <dbReference type="ARBA" id="ARBA00023136"/>
    </source>
</evidence>
<dbReference type="CDD" id="cd18177">
    <property type="entry name" value="ATP-synt_Vo_c_ATP6F_rpt1"/>
    <property type="match status" value="1"/>
</dbReference>
<comment type="caution">
    <text evidence="11">The sequence shown here is derived from an EMBL/GenBank/DDBJ whole genome shotgun (WGS) entry which is preliminary data.</text>
</comment>
<dbReference type="OMA" id="TSPYMWG"/>
<evidence type="ECO:0000256" key="5">
    <source>
        <dbReference type="ARBA" id="ARBA00022781"/>
    </source>
</evidence>
<dbReference type="GeneID" id="68113854"/>
<keyword evidence="12" id="KW-1185">Reference proteome</keyword>
<dbReference type="VEuPathDB" id="AmoebaDB:NF0057900"/>
<dbReference type="Pfam" id="PF00137">
    <property type="entry name" value="ATP-synt_C"/>
    <property type="match status" value="2"/>
</dbReference>
<dbReference type="InterPro" id="IPR002379">
    <property type="entry name" value="ATPase_proteolipid_c-like_dom"/>
</dbReference>
<evidence type="ECO:0000313" key="11">
    <source>
        <dbReference type="EMBL" id="KAF0974604.1"/>
    </source>
</evidence>
<evidence type="ECO:0000256" key="3">
    <source>
        <dbReference type="ARBA" id="ARBA00022448"/>
    </source>
</evidence>
<dbReference type="InterPro" id="IPR035921">
    <property type="entry name" value="F/V-ATP_Csub_sf"/>
</dbReference>
<dbReference type="InterPro" id="IPR000245">
    <property type="entry name" value="ATPase_proteolipid_csu"/>
</dbReference>
<keyword evidence="7 9" id="KW-0406">Ion transport</keyword>
<dbReference type="EMBL" id="VFQX01000052">
    <property type="protein sequence ID" value="KAF0974604.1"/>
    <property type="molecule type" value="Genomic_DNA"/>
</dbReference>
<gene>
    <name evidence="11" type="ORF">FDP41_006636</name>
</gene>
<protein>
    <recommendedName>
        <fullName evidence="10">V-ATPase proteolipid subunit C-like domain-containing protein</fullName>
    </recommendedName>
</protein>
<evidence type="ECO:0000256" key="4">
    <source>
        <dbReference type="ARBA" id="ARBA00022692"/>
    </source>
</evidence>
<dbReference type="OrthoDB" id="10264021at2759"/>
<dbReference type="VEuPathDB" id="AmoebaDB:FDP41_006636"/>
<comment type="subcellular location">
    <subcellularLocation>
        <location evidence="1">Membrane</location>
        <topology evidence="1">Multi-pass membrane protein</topology>
    </subcellularLocation>
</comment>
<evidence type="ECO:0000313" key="12">
    <source>
        <dbReference type="Proteomes" id="UP000444721"/>
    </source>
</evidence>
<dbReference type="PANTHER" id="PTHR10263">
    <property type="entry name" value="V-TYPE PROTON ATPASE PROTEOLIPID SUBUNIT"/>
    <property type="match status" value="1"/>
</dbReference>
<dbReference type="GO" id="GO:0033179">
    <property type="term" value="C:proton-transporting V-type ATPase, V0 domain"/>
    <property type="evidence" value="ECO:0007669"/>
    <property type="project" value="InterPro"/>
</dbReference>
<feature type="transmembrane region" description="Helical" evidence="9">
    <location>
        <begin position="68"/>
        <end position="91"/>
    </location>
</feature>
<comment type="similarity">
    <text evidence="2 9">Belongs to the V-ATPase proteolipid subunit family.</text>
</comment>
<feature type="transmembrane region" description="Helical" evidence="9">
    <location>
        <begin position="196"/>
        <end position="222"/>
    </location>
</feature>
<evidence type="ECO:0000256" key="9">
    <source>
        <dbReference type="RuleBase" id="RU363060"/>
    </source>
</evidence>
<proteinExistence type="inferred from homology"/>
<keyword evidence="6 9" id="KW-1133">Transmembrane helix</keyword>
<evidence type="ECO:0000256" key="1">
    <source>
        <dbReference type="ARBA" id="ARBA00004141"/>
    </source>
</evidence>
<keyword evidence="3 9" id="KW-0813">Transport</keyword>
<accession>A0A6A5BKM5</accession>
<evidence type="ECO:0000256" key="7">
    <source>
        <dbReference type="ARBA" id="ARBA00023065"/>
    </source>
</evidence>
<reference evidence="11 12" key="1">
    <citation type="journal article" date="2019" name="Sci. Rep.">
        <title>Nanopore sequencing improves the draft genome of the human pathogenic amoeba Naegleria fowleri.</title>
        <authorList>
            <person name="Liechti N."/>
            <person name="Schurch N."/>
            <person name="Bruggmann R."/>
            <person name="Wittwer M."/>
        </authorList>
    </citation>
    <scope>NUCLEOTIDE SEQUENCE [LARGE SCALE GENOMIC DNA]</scope>
    <source>
        <strain evidence="11 12">ATCC 30894</strain>
    </source>
</reference>
<evidence type="ECO:0000256" key="6">
    <source>
        <dbReference type="ARBA" id="ARBA00022989"/>
    </source>
</evidence>
<feature type="domain" description="V-ATPase proteolipid subunit C-like" evidence="10">
    <location>
        <begin position="162"/>
        <end position="220"/>
    </location>
</feature>
<name>A0A6A5BKM5_NAEFO</name>
<dbReference type="VEuPathDB" id="AmoebaDB:NfTy_088500"/>
<sequence length="229" mass="23684">MDSTDSLLPQALERIREPGDAAMPTLLQIIGGIVGTVLFFVFVLPVLGGTVEFDGDQWGLLFASIDPYLWASIGTGCVIGLSVMGAGWGIMVSGSSIMGGCVRAPRIKTKNLISVIFCEAVAIYGIIMAIVISTQTQWFQDAKDPTKATPYIMVVSGCYTLFAAGITVGLGNLACGACVGIVGSSCAIADAAEPSLFVKILVVEIFASALGIFAIIVGIVVASSAKLKP</sequence>
<feature type="transmembrane region" description="Helical" evidence="9">
    <location>
        <begin position="21"/>
        <end position="48"/>
    </location>
</feature>
<feature type="transmembrane region" description="Helical" evidence="9">
    <location>
        <begin position="151"/>
        <end position="184"/>
    </location>
</feature>
<feature type="transmembrane region" description="Helical" evidence="9">
    <location>
        <begin position="112"/>
        <end position="131"/>
    </location>
</feature>
<dbReference type="Proteomes" id="UP000444721">
    <property type="component" value="Unassembled WGS sequence"/>
</dbReference>
<dbReference type="FunFam" id="1.20.120.610:FF:000002">
    <property type="entry name" value="V-type proton ATPase proteolipid subunit"/>
    <property type="match status" value="1"/>
</dbReference>